<dbReference type="Pfam" id="PF10852">
    <property type="entry name" value="DUF2651"/>
    <property type="match status" value="1"/>
</dbReference>
<keyword evidence="1" id="KW-0812">Transmembrane</keyword>
<evidence type="ECO:0000313" key="2">
    <source>
        <dbReference type="EMBL" id="MDM8157235.1"/>
    </source>
</evidence>
<dbReference type="Proteomes" id="UP001529340">
    <property type="component" value="Unassembled WGS sequence"/>
</dbReference>
<dbReference type="EMBL" id="JAUDCG010000022">
    <property type="protein sequence ID" value="MDM8157235.1"/>
    <property type="molecule type" value="Genomic_DNA"/>
</dbReference>
<organism evidence="2 3">
    <name type="scientific">Amedibacillus dolichus</name>
    <dbReference type="NCBI Taxonomy" id="31971"/>
    <lineage>
        <taxon>Bacteria</taxon>
        <taxon>Bacillati</taxon>
        <taxon>Bacillota</taxon>
        <taxon>Erysipelotrichia</taxon>
        <taxon>Erysipelotrichales</taxon>
        <taxon>Erysipelotrichaceae</taxon>
        <taxon>Amedibacillus</taxon>
    </lineage>
</organism>
<proteinExistence type="predicted"/>
<keyword evidence="1" id="KW-0472">Membrane</keyword>
<dbReference type="InterPro" id="IPR020258">
    <property type="entry name" value="Uncharacterised_YbeF"/>
</dbReference>
<feature type="transmembrane region" description="Helical" evidence="1">
    <location>
        <begin position="12"/>
        <end position="30"/>
    </location>
</feature>
<sequence>MKRSAAFSCQRLFLFALVLAVNYFLMPLSISDSDSAMAILLFLMPLVTLLTCFAHGCGHQATWLLPLLSALLYLLSALLLFDSSWFSFTFLYAVLSFAGHGAGRWLRRMIEREQTAGKNV</sequence>
<reference evidence="2 3" key="3">
    <citation type="submission" date="2023-06" db="EMBL/GenBank/DDBJ databases">
        <authorList>
            <person name="Zeman M."/>
            <person name="Kubasova T."/>
            <person name="Jahodarova E."/>
            <person name="Nykrynova M."/>
            <person name="Rychlik I."/>
        </authorList>
    </citation>
    <scope>NUCLEOTIDE SEQUENCE [LARGE SCALE GENOMIC DNA]</scope>
    <source>
        <strain evidence="2 3">ET39</strain>
    </source>
</reference>
<dbReference type="RefSeq" id="WP_289607698.1">
    <property type="nucleotide sequence ID" value="NZ_JAUDCG010000022.1"/>
</dbReference>
<comment type="caution">
    <text evidence="2">The sequence shown here is derived from an EMBL/GenBank/DDBJ whole genome shotgun (WGS) entry which is preliminary data.</text>
</comment>
<feature type="transmembrane region" description="Helical" evidence="1">
    <location>
        <begin position="61"/>
        <end position="79"/>
    </location>
</feature>
<evidence type="ECO:0008006" key="4">
    <source>
        <dbReference type="Google" id="ProtNLM"/>
    </source>
</evidence>
<feature type="transmembrane region" description="Helical" evidence="1">
    <location>
        <begin position="85"/>
        <end position="106"/>
    </location>
</feature>
<protein>
    <recommendedName>
        <fullName evidence="4">DUF2651 domain-containing protein</fullName>
    </recommendedName>
</protein>
<keyword evidence="1" id="KW-1133">Transmembrane helix</keyword>
<keyword evidence="3" id="KW-1185">Reference proteome</keyword>
<reference evidence="2 3" key="2">
    <citation type="submission" date="2023-06" db="EMBL/GenBank/DDBJ databases">
        <title>Identification and characterization of horizontal gene transfer across gut microbiota members of farm animals based on homology search.</title>
        <authorList>
            <person name="Schwarzerova J."/>
            <person name="Nykrynova M."/>
            <person name="Jureckova K."/>
            <person name="Cejkova D."/>
            <person name="Rychlik I."/>
        </authorList>
    </citation>
    <scope>NUCLEOTIDE SEQUENCE [LARGE SCALE GENOMIC DNA]</scope>
    <source>
        <strain evidence="2 3">ET39</strain>
    </source>
</reference>
<name>A0ABT7UC86_9FIRM</name>
<evidence type="ECO:0000313" key="3">
    <source>
        <dbReference type="Proteomes" id="UP001529340"/>
    </source>
</evidence>
<accession>A0ABT7UC86</accession>
<feature type="transmembrane region" description="Helical" evidence="1">
    <location>
        <begin position="36"/>
        <end position="54"/>
    </location>
</feature>
<reference evidence="3" key="1">
    <citation type="submission" date="2023-06" db="EMBL/GenBank/DDBJ databases">
        <title>Identification and characterization of horizontal gene transfer across gut microbiota members of farm animals based on homology search.</title>
        <authorList>
            <person name="Zeman M."/>
            <person name="Kubasova T."/>
            <person name="Jahodarova E."/>
            <person name="Nykrynova M."/>
            <person name="Rychlik I."/>
        </authorList>
    </citation>
    <scope>NUCLEOTIDE SEQUENCE [LARGE SCALE GENOMIC DNA]</scope>
    <source>
        <strain evidence="3">ET39</strain>
    </source>
</reference>
<evidence type="ECO:0000256" key="1">
    <source>
        <dbReference type="SAM" id="Phobius"/>
    </source>
</evidence>
<gene>
    <name evidence="2" type="ORF">QUV96_06225</name>
</gene>